<protein>
    <submittedName>
        <fullName evidence="1">Uncharacterized protein</fullName>
    </submittedName>
</protein>
<dbReference type="AlphaFoldDB" id="A0A1R3KU73"/>
<evidence type="ECO:0000313" key="2">
    <source>
        <dbReference type="Proteomes" id="UP000187203"/>
    </source>
</evidence>
<comment type="caution">
    <text evidence="1">The sequence shown here is derived from an EMBL/GenBank/DDBJ whole genome shotgun (WGS) entry which is preliminary data.</text>
</comment>
<gene>
    <name evidence="1" type="ORF">COLO4_04408</name>
</gene>
<evidence type="ECO:0000313" key="1">
    <source>
        <dbReference type="EMBL" id="OMP10597.1"/>
    </source>
</evidence>
<reference evidence="2" key="1">
    <citation type="submission" date="2013-09" db="EMBL/GenBank/DDBJ databases">
        <title>Corchorus olitorius genome sequencing.</title>
        <authorList>
            <person name="Alam M."/>
            <person name="Haque M.S."/>
            <person name="Islam M.S."/>
            <person name="Emdad E.M."/>
            <person name="Islam M.M."/>
            <person name="Ahmed B."/>
            <person name="Halim A."/>
            <person name="Hossen Q.M.M."/>
            <person name="Hossain M.Z."/>
            <person name="Ahmed R."/>
            <person name="Khan M.M."/>
            <person name="Islam R."/>
            <person name="Rashid M.M."/>
            <person name="Khan S.A."/>
            <person name="Rahman M.S."/>
            <person name="Alam M."/>
            <person name="Yahiya A.S."/>
            <person name="Khan M.S."/>
            <person name="Azam M.S."/>
            <person name="Haque T."/>
            <person name="Lashkar M.Z.H."/>
            <person name="Akhand A.I."/>
            <person name="Morshed G."/>
            <person name="Roy S."/>
            <person name="Uddin K.S."/>
            <person name="Rabeya T."/>
            <person name="Hossain A.S."/>
            <person name="Chowdhury A."/>
            <person name="Snigdha A.R."/>
            <person name="Mortoza M.S."/>
            <person name="Matin S.A."/>
            <person name="Hoque S.M.E."/>
            <person name="Islam M.K."/>
            <person name="Roy D.K."/>
            <person name="Haider R."/>
            <person name="Moosa M.M."/>
            <person name="Elias S.M."/>
            <person name="Hasan A.M."/>
            <person name="Jahan S."/>
            <person name="Shafiuddin M."/>
            <person name="Mahmood N."/>
            <person name="Shommy N.S."/>
        </authorList>
    </citation>
    <scope>NUCLEOTIDE SEQUENCE [LARGE SCALE GENOMIC DNA]</scope>
    <source>
        <strain evidence="2">cv. O-4</strain>
    </source>
</reference>
<keyword evidence="2" id="KW-1185">Reference proteome</keyword>
<sequence length="59" mass="6567">MFFQAFNPQGQMNSVGDDDAELALVSHQGGVGMRMSSVDLCVQLYDCIMQIYIAYLCLK</sequence>
<proteinExistence type="predicted"/>
<dbReference type="Proteomes" id="UP000187203">
    <property type="component" value="Unassembled WGS sequence"/>
</dbReference>
<name>A0A1R3KU73_9ROSI</name>
<accession>A0A1R3KU73</accession>
<organism evidence="1 2">
    <name type="scientific">Corchorus olitorius</name>
    <dbReference type="NCBI Taxonomy" id="93759"/>
    <lineage>
        <taxon>Eukaryota</taxon>
        <taxon>Viridiplantae</taxon>
        <taxon>Streptophyta</taxon>
        <taxon>Embryophyta</taxon>
        <taxon>Tracheophyta</taxon>
        <taxon>Spermatophyta</taxon>
        <taxon>Magnoliopsida</taxon>
        <taxon>eudicotyledons</taxon>
        <taxon>Gunneridae</taxon>
        <taxon>Pentapetalae</taxon>
        <taxon>rosids</taxon>
        <taxon>malvids</taxon>
        <taxon>Malvales</taxon>
        <taxon>Malvaceae</taxon>
        <taxon>Grewioideae</taxon>
        <taxon>Apeibeae</taxon>
        <taxon>Corchorus</taxon>
    </lineage>
</organism>
<dbReference type="EMBL" id="AWUE01011470">
    <property type="protein sequence ID" value="OMP10597.1"/>
    <property type="molecule type" value="Genomic_DNA"/>
</dbReference>